<proteinExistence type="predicted"/>
<sequence length="749" mass="79902">MRALNRHQMREDLRSSGKYAAPRLVRGHAFTSAPIQRSVLKKSRDVLISHRRRKSTCLTQATAAPLVTSQMGPAPVPPPTEPVIVDYSIYTVAPNVKMLRGTCRCERLKYEVEYGMKRGTTDNSYLITTPGTTVLIDVPYEAYGDKFVKAVEAEVPLTSLTHLIITQLDTKAVPSLELLLARRKAAADASATAVEPLQVVLSNPALRLVQPALGEKADKAHLLSSVQLVVARSGAQVAPCGGGEEDQLQAFLTPTPRWPDLLVVHDPVNRLLFSSKLFAAHVAPSEGEALDENGWEGFGDDWRYYFECMLAPSARQAAAALDKLDLVPARRRPGTVPKRVNKTSAALRSFFRSLLGLEKKGVAADGEGPAPATTAGAAAPAGVTPGSAPLPVCMLLPMHGPGVSSALTQLLQEYRKWVDEQIKAAATTCAAVFYASAYGNTAALAQAISRGITKGGVAVETVNLELASLQEVSEAVSRSQGFVLGSPTLGGHMPTQVSVAMGAIIREPSAKAMPCGVFGSFGWSGEAVDEMEGRLRDAGFGFAFDSIRVKFKPTAKDLLLCEESGRALAQSIKKRAKTKELSAAPGSRALNASGPQLAMGRVVGSLSVLTAKDEDATSAMLASWISQASFDPPGVTVAVKKDRAIEKLLIVGGKFAVSMVAEGRERPVMKALSRPFSPGEDRLADLETVPSPHLGVPLLKTANSFLECSVVTRMEAGDHYLIYAHVLEGKVLDENAPTAVHHRKVGNHY</sequence>
<dbReference type="InterPro" id="IPR036866">
    <property type="entry name" value="RibonucZ/Hydroxyglut_hydro"/>
</dbReference>
<dbReference type="Pfam" id="PF01613">
    <property type="entry name" value="Flavin_Reduct"/>
    <property type="match status" value="1"/>
</dbReference>
<dbReference type="Gene3D" id="2.30.110.10">
    <property type="entry name" value="Electron Transport, Fmn-binding Protein, Chain A"/>
    <property type="match status" value="1"/>
</dbReference>
<dbReference type="SMART" id="SM00903">
    <property type="entry name" value="Flavin_Reduct"/>
    <property type="match status" value="1"/>
</dbReference>
<dbReference type="InterPro" id="IPR051285">
    <property type="entry name" value="NADH_oxidoreductase_modular"/>
</dbReference>
<keyword evidence="2" id="KW-0249">Electron transport</keyword>
<dbReference type="PROSITE" id="PS00201">
    <property type="entry name" value="FLAVODOXIN"/>
    <property type="match status" value="1"/>
</dbReference>
<organism evidence="4 5">
    <name type="scientific">Volvox africanus</name>
    <dbReference type="NCBI Taxonomy" id="51714"/>
    <lineage>
        <taxon>Eukaryota</taxon>
        <taxon>Viridiplantae</taxon>
        <taxon>Chlorophyta</taxon>
        <taxon>core chlorophytes</taxon>
        <taxon>Chlorophyceae</taxon>
        <taxon>CS clade</taxon>
        <taxon>Chlamydomonadales</taxon>
        <taxon>Volvocaceae</taxon>
        <taxon>Volvox</taxon>
    </lineage>
</organism>
<dbReference type="SUPFAM" id="SSF56281">
    <property type="entry name" value="Metallo-hydrolase/oxidoreductase"/>
    <property type="match status" value="1"/>
</dbReference>
<gene>
    <name evidence="4" type="ORF">Vafri_16932</name>
</gene>
<dbReference type="Pfam" id="PF00258">
    <property type="entry name" value="Flavodoxin_1"/>
    <property type="match status" value="1"/>
</dbReference>
<dbReference type="InterPro" id="IPR029039">
    <property type="entry name" value="Flavoprotein-like_sf"/>
</dbReference>
<dbReference type="GO" id="GO:0010181">
    <property type="term" value="F:FMN binding"/>
    <property type="evidence" value="ECO:0007669"/>
    <property type="project" value="InterPro"/>
</dbReference>
<feature type="domain" description="Flavodoxin-like" evidence="3">
    <location>
        <begin position="430"/>
        <end position="569"/>
    </location>
</feature>
<dbReference type="GO" id="GO:0009055">
    <property type="term" value="F:electron transfer activity"/>
    <property type="evidence" value="ECO:0007669"/>
    <property type="project" value="InterPro"/>
</dbReference>
<dbReference type="PROSITE" id="PS50902">
    <property type="entry name" value="FLAVODOXIN_LIKE"/>
    <property type="match status" value="1"/>
</dbReference>
<evidence type="ECO:0000313" key="4">
    <source>
        <dbReference type="EMBL" id="GIL62756.1"/>
    </source>
</evidence>
<dbReference type="AlphaFoldDB" id="A0A8J4BJF3"/>
<protein>
    <recommendedName>
        <fullName evidence="3">Flavodoxin-like domain-containing protein</fullName>
    </recommendedName>
</protein>
<dbReference type="EMBL" id="BNCO01000053">
    <property type="protein sequence ID" value="GIL62756.1"/>
    <property type="molecule type" value="Genomic_DNA"/>
</dbReference>
<dbReference type="InterPro" id="IPR012349">
    <property type="entry name" value="Split_barrel_FMN-bd"/>
</dbReference>
<keyword evidence="1" id="KW-0813">Transport</keyword>
<dbReference type="SUPFAM" id="SSF50475">
    <property type="entry name" value="FMN-binding split barrel"/>
    <property type="match status" value="1"/>
</dbReference>
<reference evidence="4" key="1">
    <citation type="journal article" date="2021" name="Proc. Natl. Acad. Sci. U.S.A.">
        <title>Three genomes in the algal genus Volvox reveal the fate of a haploid sex-determining region after a transition to homothallism.</title>
        <authorList>
            <person name="Yamamoto K."/>
            <person name="Hamaji T."/>
            <person name="Kawai-Toyooka H."/>
            <person name="Matsuzaki R."/>
            <person name="Takahashi F."/>
            <person name="Nishimura Y."/>
            <person name="Kawachi M."/>
            <person name="Noguchi H."/>
            <person name="Minakuchi Y."/>
            <person name="Umen J.G."/>
            <person name="Toyoda A."/>
            <person name="Nozaki H."/>
        </authorList>
    </citation>
    <scope>NUCLEOTIDE SEQUENCE</scope>
    <source>
        <strain evidence="4">NIES-3780</strain>
    </source>
</reference>
<evidence type="ECO:0000256" key="1">
    <source>
        <dbReference type="ARBA" id="ARBA00022448"/>
    </source>
</evidence>
<evidence type="ECO:0000313" key="5">
    <source>
        <dbReference type="Proteomes" id="UP000747399"/>
    </source>
</evidence>
<dbReference type="PANTHER" id="PTHR32145">
    <property type="entry name" value="DIFLAVIN FLAVOPROTEIN A 2-RELATED"/>
    <property type="match status" value="1"/>
</dbReference>
<name>A0A8J4BJF3_9CHLO</name>
<keyword evidence="5" id="KW-1185">Reference proteome</keyword>
<dbReference type="InterPro" id="IPR001226">
    <property type="entry name" value="Flavodoxin_CS"/>
</dbReference>
<evidence type="ECO:0000259" key="3">
    <source>
        <dbReference type="PROSITE" id="PS50902"/>
    </source>
</evidence>
<dbReference type="Gene3D" id="3.60.15.10">
    <property type="entry name" value="Ribonuclease Z/Hydroxyacylglutathione hydrolase-like"/>
    <property type="match status" value="1"/>
</dbReference>
<dbReference type="Gene3D" id="3.40.50.360">
    <property type="match status" value="1"/>
</dbReference>
<dbReference type="PANTHER" id="PTHR32145:SF31">
    <property type="entry name" value="FLAVIN REDUCTASE-LIKE FMN-BINDING PROTEIN"/>
    <property type="match status" value="1"/>
</dbReference>
<accession>A0A8J4BJF3</accession>
<evidence type="ECO:0000256" key="2">
    <source>
        <dbReference type="ARBA" id="ARBA00022982"/>
    </source>
</evidence>
<dbReference type="InterPro" id="IPR002563">
    <property type="entry name" value="Flavin_Rdtase-like_dom"/>
</dbReference>
<dbReference type="Proteomes" id="UP000747399">
    <property type="component" value="Unassembled WGS sequence"/>
</dbReference>
<dbReference type="SUPFAM" id="SSF52218">
    <property type="entry name" value="Flavoproteins"/>
    <property type="match status" value="1"/>
</dbReference>
<comment type="caution">
    <text evidence="4">The sequence shown here is derived from an EMBL/GenBank/DDBJ whole genome shotgun (WGS) entry which is preliminary data.</text>
</comment>
<dbReference type="InterPro" id="IPR008254">
    <property type="entry name" value="Flavodoxin/NO_synth"/>
</dbReference>